<dbReference type="Pfam" id="PF00881">
    <property type="entry name" value="Nitroreductase"/>
    <property type="match status" value="1"/>
</dbReference>
<dbReference type="EMBL" id="UWJD01000001">
    <property type="protein sequence ID" value="VCT83121.1"/>
    <property type="molecule type" value="Genomic_DNA"/>
</dbReference>
<dbReference type="RefSeq" id="WP_159115625.1">
    <property type="nucleotide sequence ID" value="NZ_CAKJVE010000004.1"/>
</dbReference>
<sequence>MVNWIVIENTEEVQRISEKVALKLEKIGPVMFSVGRFINKNVRKMLSAYTEICKGMQKEFAGHVAAGKERRDTIFFNAPHLVIAYADTRNMVAHDACITALTHLELAAHSYGIGTCWSGVLGVYSNLTPSFAKELGIPKNNEIVGALMIGYPDVEYRSIPMREKPRVIWK</sequence>
<evidence type="ECO:0000313" key="5">
    <source>
        <dbReference type="EMBL" id="VCT83121.1"/>
    </source>
</evidence>
<protein>
    <submittedName>
        <fullName evidence="5">Coenzyme F420:L-glutamate ligase</fullName>
        <ecNumber evidence="5">6.3.2.34</ecNumber>
    </submittedName>
</protein>
<dbReference type="Proteomes" id="UP000431451">
    <property type="component" value="Unassembled WGS sequence"/>
</dbReference>
<dbReference type="Gene3D" id="3.40.109.10">
    <property type="entry name" value="NADH Oxidase"/>
    <property type="match status" value="1"/>
</dbReference>
<keyword evidence="5" id="KW-0436">Ligase</keyword>
<dbReference type="GO" id="GO:0016491">
    <property type="term" value="F:oxidoreductase activity"/>
    <property type="evidence" value="ECO:0007669"/>
    <property type="project" value="UniProtKB-KW"/>
</dbReference>
<dbReference type="SUPFAM" id="SSF55469">
    <property type="entry name" value="FMN-dependent nitroreductase-like"/>
    <property type="match status" value="1"/>
</dbReference>
<dbReference type="PANTHER" id="PTHR43673:SF10">
    <property type="entry name" value="NADH DEHYDROGENASE_NAD(P)H NITROREDUCTASE XCC3605-RELATED"/>
    <property type="match status" value="1"/>
</dbReference>
<dbReference type="InterPro" id="IPR029479">
    <property type="entry name" value="Nitroreductase"/>
</dbReference>
<dbReference type="PANTHER" id="PTHR43673">
    <property type="entry name" value="NAD(P)H NITROREDUCTASE YDGI-RELATED"/>
    <property type="match status" value="1"/>
</dbReference>
<reference evidence="5 6" key="1">
    <citation type="submission" date="2018-06" db="EMBL/GenBank/DDBJ databases">
        <authorList>
            <consortium name="IHU Genomes"/>
        </authorList>
    </citation>
    <scope>NUCLEOTIDE SEQUENCE [LARGE SCALE GENOMIC DNA]</scope>
    <source>
        <strain evidence="5 6">NEC25</strain>
    </source>
</reference>
<feature type="domain" description="Nitroreductase" evidence="3">
    <location>
        <begin position="3"/>
        <end position="151"/>
    </location>
</feature>
<dbReference type="EMBL" id="CAKJVE010000004">
    <property type="protein sequence ID" value="CAG9711046.1"/>
    <property type="molecule type" value="Genomic_DNA"/>
</dbReference>
<keyword evidence="2" id="KW-0560">Oxidoreductase</keyword>
<dbReference type="GO" id="GO:0052619">
    <property type="term" value="F:coenzyme F420-1:gamma-L-glutamate ligase activity"/>
    <property type="evidence" value="ECO:0007669"/>
    <property type="project" value="UniProtKB-EC"/>
</dbReference>
<evidence type="ECO:0000256" key="1">
    <source>
        <dbReference type="ARBA" id="ARBA00007118"/>
    </source>
</evidence>
<accession>A0A650LQP6</accession>
<evidence type="ECO:0000313" key="4">
    <source>
        <dbReference type="EMBL" id="CAG9711046.1"/>
    </source>
</evidence>
<organism evidence="5 6">
    <name type="scientific">Clostridium neonatale</name>
    <dbReference type="NCBI Taxonomy" id="137838"/>
    <lineage>
        <taxon>Bacteria</taxon>
        <taxon>Bacillati</taxon>
        <taxon>Bacillota</taxon>
        <taxon>Clostridia</taxon>
        <taxon>Eubacteriales</taxon>
        <taxon>Clostridiaceae</taxon>
        <taxon>Clostridium</taxon>
    </lineage>
</organism>
<comment type="similarity">
    <text evidence="1">Belongs to the nitroreductase family.</text>
</comment>
<dbReference type="InterPro" id="IPR000415">
    <property type="entry name" value="Nitroreductase-like"/>
</dbReference>
<evidence type="ECO:0000313" key="6">
    <source>
        <dbReference type="Proteomes" id="UP000431451"/>
    </source>
</evidence>
<proteinExistence type="inferred from homology"/>
<gene>
    <name evidence="5" type="primary">fbiB_1</name>
    <name evidence="4" type="synonym">fbiB</name>
    <name evidence="4" type="ORF">CNEO_45040</name>
    <name evidence="5" type="ORF">CNEONATNEC25_00716</name>
</gene>
<dbReference type="Proteomes" id="UP000789738">
    <property type="component" value="Unassembled WGS sequence"/>
</dbReference>
<reference evidence="4" key="2">
    <citation type="submission" date="2021-10" db="EMBL/GenBank/DDBJ databases">
        <authorList>
            <person name="Mesa V."/>
        </authorList>
    </citation>
    <scope>NUCLEOTIDE SEQUENCE</scope>
    <source>
        <strain evidence="4">CC3_PB</strain>
    </source>
</reference>
<name>A0A650LQP6_9CLOT</name>
<dbReference type="EC" id="6.3.2.34" evidence="5"/>
<dbReference type="AlphaFoldDB" id="A0A650LQP6"/>
<evidence type="ECO:0000256" key="2">
    <source>
        <dbReference type="ARBA" id="ARBA00023002"/>
    </source>
</evidence>
<evidence type="ECO:0000259" key="3">
    <source>
        <dbReference type="Pfam" id="PF00881"/>
    </source>
</evidence>